<proteinExistence type="inferred from homology"/>
<sequence length="227" mass="24494">MTSFFSFFLFSNSLATISTLYTIPDGLGAAASTRVSNELGAGNARAAYISVWCAIFISTTESIIVSAVLFATRHVFGYVFSNDKEVVDYVTTMAPLLCLSVILDSLQGTLSGIARGCGWQNLGAYVNLVAYYICGIPAGAILGFWLKFRGKGLWVGLQIGSFLQNVLLAIITSCTNWEEQVFASSNITNCSALALFWLLRTSGLFFAGNQGKGEVFEGKHVREDGLE</sequence>
<dbReference type="GO" id="GO:0016020">
    <property type="term" value="C:membrane"/>
    <property type="evidence" value="ECO:0007669"/>
    <property type="project" value="InterPro"/>
</dbReference>
<dbReference type="STRING" id="180498.A0A067KIZ7"/>
<keyword evidence="2" id="KW-1133">Transmembrane helix</keyword>
<dbReference type="EMBL" id="KK914502">
    <property type="protein sequence ID" value="KDP34998.1"/>
    <property type="molecule type" value="Genomic_DNA"/>
</dbReference>
<evidence type="ECO:0000256" key="2">
    <source>
        <dbReference type="SAM" id="Phobius"/>
    </source>
</evidence>
<evidence type="ECO:0000313" key="4">
    <source>
        <dbReference type="EMBL" id="KDP34998.1"/>
    </source>
</evidence>
<feature type="chain" id="PRO_5013266254" evidence="3">
    <location>
        <begin position="16"/>
        <end position="227"/>
    </location>
</feature>
<evidence type="ECO:0000313" key="5">
    <source>
        <dbReference type="Proteomes" id="UP000027138"/>
    </source>
</evidence>
<dbReference type="PANTHER" id="PTHR11206">
    <property type="entry name" value="MULTIDRUG RESISTANCE PROTEIN"/>
    <property type="match status" value="1"/>
</dbReference>
<accession>A0A067KIZ7</accession>
<evidence type="ECO:0000256" key="3">
    <source>
        <dbReference type="SAM" id="SignalP"/>
    </source>
</evidence>
<comment type="similarity">
    <text evidence="1">Belongs to the multi antimicrobial extrusion (MATE) (TC 2.A.66.1) family.</text>
</comment>
<dbReference type="GO" id="GO:0042910">
    <property type="term" value="F:xenobiotic transmembrane transporter activity"/>
    <property type="evidence" value="ECO:0007669"/>
    <property type="project" value="InterPro"/>
</dbReference>
<feature type="signal peptide" evidence="3">
    <location>
        <begin position="1"/>
        <end position="15"/>
    </location>
</feature>
<dbReference type="Pfam" id="PF01554">
    <property type="entry name" value="MatE"/>
    <property type="match status" value="1"/>
</dbReference>
<dbReference type="OrthoDB" id="846415at2759"/>
<reference evidence="4 5" key="1">
    <citation type="journal article" date="2014" name="PLoS ONE">
        <title>Global Analysis of Gene Expression Profiles in Physic Nut (Jatropha curcas L.) Seedlings Exposed to Salt Stress.</title>
        <authorList>
            <person name="Zhang L."/>
            <person name="Zhang C."/>
            <person name="Wu P."/>
            <person name="Chen Y."/>
            <person name="Li M."/>
            <person name="Jiang H."/>
            <person name="Wu G."/>
        </authorList>
    </citation>
    <scope>NUCLEOTIDE SEQUENCE [LARGE SCALE GENOMIC DNA]</scope>
    <source>
        <strain evidence="5">cv. GZQX0401</strain>
        <tissue evidence="4">Young leaves</tissue>
    </source>
</reference>
<organism evidence="4 5">
    <name type="scientific">Jatropha curcas</name>
    <name type="common">Barbados nut</name>
    <dbReference type="NCBI Taxonomy" id="180498"/>
    <lineage>
        <taxon>Eukaryota</taxon>
        <taxon>Viridiplantae</taxon>
        <taxon>Streptophyta</taxon>
        <taxon>Embryophyta</taxon>
        <taxon>Tracheophyta</taxon>
        <taxon>Spermatophyta</taxon>
        <taxon>Magnoliopsida</taxon>
        <taxon>eudicotyledons</taxon>
        <taxon>Gunneridae</taxon>
        <taxon>Pentapetalae</taxon>
        <taxon>rosids</taxon>
        <taxon>fabids</taxon>
        <taxon>Malpighiales</taxon>
        <taxon>Euphorbiaceae</taxon>
        <taxon>Crotonoideae</taxon>
        <taxon>Jatropheae</taxon>
        <taxon>Jatropha</taxon>
    </lineage>
</organism>
<keyword evidence="2" id="KW-0472">Membrane</keyword>
<dbReference type="Proteomes" id="UP000027138">
    <property type="component" value="Unassembled WGS sequence"/>
</dbReference>
<protein>
    <submittedName>
        <fullName evidence="4">Uncharacterized protein</fullName>
    </submittedName>
</protein>
<feature type="transmembrane region" description="Helical" evidence="2">
    <location>
        <begin position="123"/>
        <end position="146"/>
    </location>
</feature>
<dbReference type="InterPro" id="IPR002528">
    <property type="entry name" value="MATE_fam"/>
</dbReference>
<keyword evidence="2" id="KW-0812">Transmembrane</keyword>
<name>A0A067KIZ7_JATCU</name>
<keyword evidence="5" id="KW-1185">Reference proteome</keyword>
<feature type="transmembrane region" description="Helical" evidence="2">
    <location>
        <begin position="46"/>
        <end position="70"/>
    </location>
</feature>
<gene>
    <name evidence="4" type="ORF">JCGZ_09286</name>
</gene>
<feature type="transmembrane region" description="Helical" evidence="2">
    <location>
        <begin position="86"/>
        <end position="103"/>
    </location>
</feature>
<keyword evidence="3" id="KW-0732">Signal</keyword>
<evidence type="ECO:0000256" key="1">
    <source>
        <dbReference type="ARBA" id="ARBA00010199"/>
    </source>
</evidence>
<dbReference type="AlphaFoldDB" id="A0A067KIZ7"/>
<dbReference type="GO" id="GO:0015297">
    <property type="term" value="F:antiporter activity"/>
    <property type="evidence" value="ECO:0007669"/>
    <property type="project" value="InterPro"/>
</dbReference>